<dbReference type="RefSeq" id="WP_085422926.1">
    <property type="nucleotide sequence ID" value="NZ_FXAF01000006.1"/>
</dbReference>
<dbReference type="PANTHER" id="PTHR33121:SF71">
    <property type="entry name" value="OXYGEN SENSOR PROTEIN DOSP"/>
    <property type="match status" value="1"/>
</dbReference>
<dbReference type="Gene3D" id="3.30.70.270">
    <property type="match status" value="1"/>
</dbReference>
<evidence type="ECO:0000313" key="3">
    <source>
        <dbReference type="Proteomes" id="UP000192903"/>
    </source>
</evidence>
<evidence type="ECO:0000313" key="2">
    <source>
        <dbReference type="EMBL" id="SMF50575.1"/>
    </source>
</evidence>
<dbReference type="CDD" id="cd01949">
    <property type="entry name" value="GGDEF"/>
    <property type="match status" value="1"/>
</dbReference>
<dbReference type="Proteomes" id="UP000192903">
    <property type="component" value="Unassembled WGS sequence"/>
</dbReference>
<evidence type="ECO:0000259" key="1">
    <source>
        <dbReference type="PROSITE" id="PS50887"/>
    </source>
</evidence>
<protein>
    <submittedName>
        <fullName evidence="2">Diguanylate cyclase (GGDEF) domain-containing protein</fullName>
    </submittedName>
</protein>
<name>A0A1X7FF83_9HYPH</name>
<dbReference type="SUPFAM" id="SSF55073">
    <property type="entry name" value="Nucleotide cyclase"/>
    <property type="match status" value="1"/>
</dbReference>
<dbReference type="InterPro" id="IPR043128">
    <property type="entry name" value="Rev_trsase/Diguanyl_cyclase"/>
</dbReference>
<reference evidence="3" key="1">
    <citation type="submission" date="2017-04" db="EMBL/GenBank/DDBJ databases">
        <authorList>
            <person name="Varghese N."/>
            <person name="Submissions S."/>
        </authorList>
    </citation>
    <scope>NUCLEOTIDE SEQUENCE [LARGE SCALE GENOMIC DNA]</scope>
    <source>
        <strain evidence="3">B4P</strain>
    </source>
</reference>
<dbReference type="PANTHER" id="PTHR33121">
    <property type="entry name" value="CYCLIC DI-GMP PHOSPHODIESTERASE PDEF"/>
    <property type="match status" value="1"/>
</dbReference>
<gene>
    <name evidence="2" type="ORF">SAMN02982989_2794</name>
</gene>
<sequence length="341" mass="36645">MAGETSKRAWDRNLQMVSQHMARLEVSGLPRNYELFHEALSGADAALSREVAALPAAPSQAILDEIGIRHRLPGFIALAIPAGRGHEIKLLSELREKMASGVAQKQGFTRVLEAVARSLREDSDAGPRDILAEIEYLSVSLSDAVVAETELEAALKDGAERIIKAERDASAARAVTLRDRLTALPNHAALAERLEALYGGDADGRDAALFLVTISDLPELVRTYGEPAINRIIRKTATIFRKAIKKNDFLARIGRGDFAFVLKDVSRDSVHPIAERLAASLADNLVFAASDRAAATLGLSIGAALTRDAFSPQQLRLQATAALEMSKANGRPAVFIPGETA</sequence>
<dbReference type="SMART" id="SM00267">
    <property type="entry name" value="GGDEF"/>
    <property type="match status" value="1"/>
</dbReference>
<keyword evidence="3" id="KW-1185">Reference proteome</keyword>
<feature type="domain" description="GGDEF" evidence="1">
    <location>
        <begin position="205"/>
        <end position="339"/>
    </location>
</feature>
<dbReference type="GO" id="GO:0071111">
    <property type="term" value="F:cyclic-guanylate-specific phosphodiesterase activity"/>
    <property type="evidence" value="ECO:0007669"/>
    <property type="project" value="InterPro"/>
</dbReference>
<dbReference type="InterPro" id="IPR029787">
    <property type="entry name" value="Nucleotide_cyclase"/>
</dbReference>
<dbReference type="Pfam" id="PF00990">
    <property type="entry name" value="GGDEF"/>
    <property type="match status" value="1"/>
</dbReference>
<accession>A0A1X7FF83</accession>
<dbReference type="AlphaFoldDB" id="A0A1X7FF83"/>
<dbReference type="NCBIfam" id="TIGR00254">
    <property type="entry name" value="GGDEF"/>
    <property type="match status" value="1"/>
</dbReference>
<proteinExistence type="predicted"/>
<dbReference type="OrthoDB" id="9812260at2"/>
<dbReference type="InterPro" id="IPR050706">
    <property type="entry name" value="Cyclic-di-GMP_PDE-like"/>
</dbReference>
<dbReference type="STRING" id="464029.SAMN02982989_2794"/>
<dbReference type="PROSITE" id="PS50887">
    <property type="entry name" value="GGDEF"/>
    <property type="match status" value="1"/>
</dbReference>
<dbReference type="EMBL" id="FXAF01000006">
    <property type="protein sequence ID" value="SMF50575.1"/>
    <property type="molecule type" value="Genomic_DNA"/>
</dbReference>
<dbReference type="InterPro" id="IPR000160">
    <property type="entry name" value="GGDEF_dom"/>
</dbReference>
<organism evidence="2 3">
    <name type="scientific">Xaviernesmea oryzae</name>
    <dbReference type="NCBI Taxonomy" id="464029"/>
    <lineage>
        <taxon>Bacteria</taxon>
        <taxon>Pseudomonadati</taxon>
        <taxon>Pseudomonadota</taxon>
        <taxon>Alphaproteobacteria</taxon>
        <taxon>Hyphomicrobiales</taxon>
        <taxon>Rhizobiaceae</taxon>
        <taxon>Rhizobium/Agrobacterium group</taxon>
        <taxon>Xaviernesmea</taxon>
    </lineage>
</organism>